<evidence type="ECO:0000256" key="6">
    <source>
        <dbReference type="ARBA" id="ARBA00023136"/>
    </source>
</evidence>
<feature type="region of interest" description="Disordered" evidence="8">
    <location>
        <begin position="1"/>
        <end position="26"/>
    </location>
</feature>
<dbReference type="InterPro" id="IPR000515">
    <property type="entry name" value="MetI-like"/>
</dbReference>
<protein>
    <submittedName>
        <fullName evidence="10">ABC transporter permease</fullName>
    </submittedName>
</protein>
<evidence type="ECO:0000256" key="8">
    <source>
        <dbReference type="SAM" id="MobiDB-lite"/>
    </source>
</evidence>
<evidence type="ECO:0000256" key="2">
    <source>
        <dbReference type="ARBA" id="ARBA00022448"/>
    </source>
</evidence>
<evidence type="ECO:0000256" key="5">
    <source>
        <dbReference type="ARBA" id="ARBA00022989"/>
    </source>
</evidence>
<dbReference type="RefSeq" id="WP_343969158.1">
    <property type="nucleotide sequence ID" value="NZ_BAAAGK010000075.1"/>
</dbReference>
<proteinExistence type="inferred from homology"/>
<feature type="transmembrane region" description="Helical" evidence="7">
    <location>
        <begin position="155"/>
        <end position="174"/>
    </location>
</feature>
<keyword evidence="3" id="KW-1003">Cell membrane</keyword>
<keyword evidence="6 7" id="KW-0472">Membrane</keyword>
<comment type="similarity">
    <text evidence="7">Belongs to the binding-protein-dependent transport system permease family.</text>
</comment>
<dbReference type="EMBL" id="JBHTEE010000001">
    <property type="protein sequence ID" value="MFC7600582.1"/>
    <property type="molecule type" value="Genomic_DNA"/>
</dbReference>
<dbReference type="CDD" id="cd06261">
    <property type="entry name" value="TM_PBP2"/>
    <property type="match status" value="1"/>
</dbReference>
<feature type="transmembrane region" description="Helical" evidence="7">
    <location>
        <begin position="91"/>
        <end position="117"/>
    </location>
</feature>
<feature type="transmembrane region" description="Helical" evidence="7">
    <location>
        <begin position="129"/>
        <end position="149"/>
    </location>
</feature>
<feature type="transmembrane region" description="Helical" evidence="7">
    <location>
        <begin position="246"/>
        <end position="265"/>
    </location>
</feature>
<evidence type="ECO:0000259" key="9">
    <source>
        <dbReference type="PROSITE" id="PS50928"/>
    </source>
</evidence>
<gene>
    <name evidence="10" type="ORF">ACFQVD_10790</name>
</gene>
<dbReference type="SUPFAM" id="SSF161098">
    <property type="entry name" value="MetI-like"/>
    <property type="match status" value="1"/>
</dbReference>
<evidence type="ECO:0000256" key="1">
    <source>
        <dbReference type="ARBA" id="ARBA00004651"/>
    </source>
</evidence>
<comment type="subcellular location">
    <subcellularLocation>
        <location evidence="1 7">Cell membrane</location>
        <topology evidence="1 7">Multi-pass membrane protein</topology>
    </subcellularLocation>
</comment>
<dbReference type="InterPro" id="IPR035906">
    <property type="entry name" value="MetI-like_sf"/>
</dbReference>
<keyword evidence="11" id="KW-1185">Reference proteome</keyword>
<comment type="caution">
    <text evidence="10">The sequence shown here is derived from an EMBL/GenBank/DDBJ whole genome shotgun (WGS) entry which is preliminary data.</text>
</comment>
<keyword evidence="2 7" id="KW-0813">Transport</keyword>
<keyword evidence="4 7" id="KW-0812">Transmembrane</keyword>
<evidence type="ECO:0000313" key="11">
    <source>
        <dbReference type="Proteomes" id="UP001596514"/>
    </source>
</evidence>
<evidence type="ECO:0000256" key="4">
    <source>
        <dbReference type="ARBA" id="ARBA00022692"/>
    </source>
</evidence>
<dbReference type="PROSITE" id="PS50928">
    <property type="entry name" value="ABC_TM1"/>
    <property type="match status" value="1"/>
</dbReference>
<keyword evidence="5 7" id="KW-1133">Transmembrane helix</keyword>
<dbReference type="PANTHER" id="PTHR30151">
    <property type="entry name" value="ALKANE SULFONATE ABC TRANSPORTER-RELATED, MEMBRANE SUBUNIT"/>
    <property type="match status" value="1"/>
</dbReference>
<feature type="domain" description="ABC transmembrane type-1" evidence="9">
    <location>
        <begin position="89"/>
        <end position="269"/>
    </location>
</feature>
<evidence type="ECO:0000256" key="3">
    <source>
        <dbReference type="ARBA" id="ARBA00022475"/>
    </source>
</evidence>
<reference evidence="11" key="1">
    <citation type="journal article" date="2019" name="Int. J. Syst. Evol. Microbiol.">
        <title>The Global Catalogue of Microorganisms (GCM) 10K type strain sequencing project: providing services to taxonomists for standard genome sequencing and annotation.</title>
        <authorList>
            <consortium name="The Broad Institute Genomics Platform"/>
            <consortium name="The Broad Institute Genome Sequencing Center for Infectious Disease"/>
            <person name="Wu L."/>
            <person name="Ma J."/>
        </authorList>
    </citation>
    <scope>NUCLEOTIDE SEQUENCE [LARGE SCALE GENOMIC DNA]</scope>
    <source>
        <strain evidence="11">JCM 10083</strain>
    </source>
</reference>
<accession>A0ABW2SX33</accession>
<dbReference type="Proteomes" id="UP001596514">
    <property type="component" value="Unassembled WGS sequence"/>
</dbReference>
<evidence type="ECO:0000256" key="7">
    <source>
        <dbReference type="RuleBase" id="RU363032"/>
    </source>
</evidence>
<feature type="transmembrane region" description="Helical" evidence="7">
    <location>
        <begin position="195"/>
        <end position="226"/>
    </location>
</feature>
<sequence length="286" mass="31018">MTTETVAPESASKRASGPAKPAQDREQRRERLLDLAKLWGIRIAIVVVFCSAWQFASGRLLPVFIISSPTTVVERFGQFMEGGKLLSHLSYTMQACGLGFAIGALIGSTLGLLFGIYESTSRVIAPFAAMLYSMPKIMLSPLIVVWVGVDLTMKVFVAAFSCMWVIFYNVWNATRRIDHNLLDQMRLMGANQRQIITGLYLPSATTWLLTSLRVAFPVALIGAVVGEFVASSQGLGHLALDSGQRYDSAGVLVAVLTITVTAMTIDSVLGAIQRKVALWQGEGARG</sequence>
<evidence type="ECO:0000313" key="10">
    <source>
        <dbReference type="EMBL" id="MFC7600582.1"/>
    </source>
</evidence>
<dbReference type="PANTHER" id="PTHR30151:SF20">
    <property type="entry name" value="ABC TRANSPORTER PERMEASE PROTEIN HI_0355-RELATED"/>
    <property type="match status" value="1"/>
</dbReference>
<feature type="transmembrane region" description="Helical" evidence="7">
    <location>
        <begin position="35"/>
        <end position="56"/>
    </location>
</feature>
<name>A0ABW2SX33_9ACTN</name>
<dbReference type="Pfam" id="PF00528">
    <property type="entry name" value="BPD_transp_1"/>
    <property type="match status" value="1"/>
</dbReference>
<organism evidence="10 11">
    <name type="scientific">Streptosporangium amethystogenes subsp. fukuiense</name>
    <dbReference type="NCBI Taxonomy" id="698418"/>
    <lineage>
        <taxon>Bacteria</taxon>
        <taxon>Bacillati</taxon>
        <taxon>Actinomycetota</taxon>
        <taxon>Actinomycetes</taxon>
        <taxon>Streptosporangiales</taxon>
        <taxon>Streptosporangiaceae</taxon>
        <taxon>Streptosporangium</taxon>
    </lineage>
</organism>
<dbReference type="Gene3D" id="1.10.3720.10">
    <property type="entry name" value="MetI-like"/>
    <property type="match status" value="1"/>
</dbReference>